<comment type="cofactor">
    <cofactor evidence="1">
        <name>pyridoxal 5'-phosphate</name>
        <dbReference type="ChEBI" id="CHEBI:597326"/>
    </cofactor>
</comment>
<reference evidence="8 9" key="1">
    <citation type="submission" date="2020-01" db="EMBL/GenBank/DDBJ databases">
        <title>Insect and environment-associated Actinomycetes.</title>
        <authorList>
            <person name="Currrie C."/>
            <person name="Chevrette M."/>
            <person name="Carlson C."/>
            <person name="Stubbendieck R."/>
            <person name="Wendt-Pienkowski E."/>
        </authorList>
    </citation>
    <scope>NUCLEOTIDE SEQUENCE [LARGE SCALE GENOMIC DNA]</scope>
    <source>
        <strain evidence="8 9">SID14172</strain>
    </source>
</reference>
<dbReference type="GO" id="GO:0008483">
    <property type="term" value="F:transaminase activity"/>
    <property type="evidence" value="ECO:0007669"/>
    <property type="project" value="UniProtKB-KW"/>
</dbReference>
<name>A0A6N9UXJ4_9ACTN</name>
<dbReference type="SUPFAM" id="SSF53383">
    <property type="entry name" value="PLP-dependent transferases"/>
    <property type="match status" value="1"/>
</dbReference>
<dbReference type="GO" id="GO:0030170">
    <property type="term" value="F:pyridoxal phosphate binding"/>
    <property type="evidence" value="ECO:0007669"/>
    <property type="project" value="InterPro"/>
</dbReference>
<keyword evidence="9" id="KW-1185">Reference proteome</keyword>
<dbReference type="InterPro" id="IPR015421">
    <property type="entry name" value="PyrdxlP-dep_Trfase_major"/>
</dbReference>
<dbReference type="RefSeq" id="WP_164143555.1">
    <property type="nucleotide sequence ID" value="NZ_JAAGMB010000927.1"/>
</dbReference>
<dbReference type="PANTHER" id="PTHR46383">
    <property type="entry name" value="ASPARTATE AMINOTRANSFERASE"/>
    <property type="match status" value="1"/>
</dbReference>
<keyword evidence="4 8" id="KW-0808">Transferase</keyword>
<dbReference type="Proteomes" id="UP000469545">
    <property type="component" value="Unassembled WGS sequence"/>
</dbReference>
<evidence type="ECO:0000313" key="9">
    <source>
        <dbReference type="Proteomes" id="UP000469545"/>
    </source>
</evidence>
<dbReference type="InterPro" id="IPR004839">
    <property type="entry name" value="Aminotransferase_I/II_large"/>
</dbReference>
<comment type="caution">
    <text evidence="8">The sequence shown here is derived from an EMBL/GenBank/DDBJ whole genome shotgun (WGS) entry which is preliminary data.</text>
</comment>
<protein>
    <submittedName>
        <fullName evidence="8">Pyridoxal phosphate-dependent aminotransferase</fullName>
    </submittedName>
</protein>
<dbReference type="GO" id="GO:0006520">
    <property type="term" value="P:amino acid metabolic process"/>
    <property type="evidence" value="ECO:0007669"/>
    <property type="project" value="InterPro"/>
</dbReference>
<evidence type="ECO:0000256" key="2">
    <source>
        <dbReference type="ARBA" id="ARBA00007441"/>
    </source>
</evidence>
<dbReference type="InterPro" id="IPR050596">
    <property type="entry name" value="AspAT/PAT-like"/>
</dbReference>
<evidence type="ECO:0000256" key="1">
    <source>
        <dbReference type="ARBA" id="ARBA00001933"/>
    </source>
</evidence>
<keyword evidence="5" id="KW-0663">Pyridoxal phosphate</keyword>
<dbReference type="Gene3D" id="3.40.640.10">
    <property type="entry name" value="Type I PLP-dependent aspartate aminotransferase-like (Major domain)"/>
    <property type="match status" value="1"/>
</dbReference>
<dbReference type="InterPro" id="IPR015422">
    <property type="entry name" value="PyrdxlP-dep_Trfase_small"/>
</dbReference>
<dbReference type="PANTHER" id="PTHR46383:SF1">
    <property type="entry name" value="ASPARTATE AMINOTRANSFERASE"/>
    <property type="match status" value="1"/>
</dbReference>
<evidence type="ECO:0000259" key="7">
    <source>
        <dbReference type="Pfam" id="PF00155"/>
    </source>
</evidence>
<organism evidence="8 9">
    <name type="scientific">Streptomyces coelicoflavus</name>
    <dbReference type="NCBI Taxonomy" id="285562"/>
    <lineage>
        <taxon>Bacteria</taxon>
        <taxon>Bacillati</taxon>
        <taxon>Actinomycetota</taxon>
        <taxon>Actinomycetes</taxon>
        <taxon>Kitasatosporales</taxon>
        <taxon>Streptomycetaceae</taxon>
        <taxon>Streptomyces</taxon>
    </lineage>
</organism>
<evidence type="ECO:0000256" key="4">
    <source>
        <dbReference type="ARBA" id="ARBA00022679"/>
    </source>
</evidence>
<dbReference type="InterPro" id="IPR015424">
    <property type="entry name" value="PyrdxlP-dep_Trfase"/>
</dbReference>
<comment type="similarity">
    <text evidence="2">Belongs to the class-I pyridoxal-phosphate-dependent aminotransferase family.</text>
</comment>
<evidence type="ECO:0000313" key="8">
    <source>
        <dbReference type="EMBL" id="NEB22318.1"/>
    </source>
</evidence>
<proteinExistence type="inferred from homology"/>
<evidence type="ECO:0000256" key="6">
    <source>
        <dbReference type="SAM" id="MobiDB-lite"/>
    </source>
</evidence>
<evidence type="ECO:0000256" key="5">
    <source>
        <dbReference type="ARBA" id="ARBA00022898"/>
    </source>
</evidence>
<dbReference type="CDD" id="cd00609">
    <property type="entry name" value="AAT_like"/>
    <property type="match status" value="1"/>
</dbReference>
<dbReference type="Pfam" id="PF00155">
    <property type="entry name" value="Aminotran_1_2"/>
    <property type="match status" value="1"/>
</dbReference>
<gene>
    <name evidence="8" type="ORF">G3I46_38455</name>
</gene>
<accession>A0A6N9UXJ4</accession>
<feature type="region of interest" description="Disordered" evidence="6">
    <location>
        <begin position="1"/>
        <end position="27"/>
    </location>
</feature>
<sequence>MTTSQSAPRAVPTGLGAQRPAVREARRDLVRRHRSVPADGAEPPIRVMARLITDLERECVDRGFDPAAVRLEIVNRTIGDVNVRLIDECDGEEGGPRDYRLLADELGIALPGEDLHGRPASGKGYQWLRDRMADEERDLLDAGYDPRIYDIQGVGNPLLRGRLAADMARWGVSATAEQVALGLGAGDCIDKIFRGLAASARRRNESPGALLFAAPGFNMPELQAETYGYRLHRVHTTAEERFKLTDERLTRHLRENPDVTVFYLTVTNNPTSLAYTPGELTALMEAVRRSADRGHPVHVLADLAYIGTGRPDEDEARMRALSSVPGAADRLIYVNSFSKTFSLTGDRFGWAVFADADLSAAMRPSWMNSVSCLPGEWQLRFMAYHTLFARRPELVEKIRGLYRLRRARLRAQLRLLDEEHHLFENIHTDDDATIYLWCRLKAGEDCFSVLEKTGIAGIPGSTFGYSDDYIRFSVGIHPVVMD</sequence>
<evidence type="ECO:0000256" key="3">
    <source>
        <dbReference type="ARBA" id="ARBA00022576"/>
    </source>
</evidence>
<dbReference type="AlphaFoldDB" id="A0A6N9UXJ4"/>
<keyword evidence="3 8" id="KW-0032">Aminotransferase</keyword>
<dbReference type="Gene3D" id="3.90.1150.10">
    <property type="entry name" value="Aspartate Aminotransferase, domain 1"/>
    <property type="match status" value="1"/>
</dbReference>
<dbReference type="EMBL" id="JAAGMB010000927">
    <property type="protein sequence ID" value="NEB22318.1"/>
    <property type="molecule type" value="Genomic_DNA"/>
</dbReference>
<feature type="domain" description="Aminotransferase class I/classII large" evidence="7">
    <location>
        <begin position="155"/>
        <end position="476"/>
    </location>
</feature>